<dbReference type="InterPro" id="IPR035979">
    <property type="entry name" value="RBD_domain_sf"/>
</dbReference>
<feature type="region of interest" description="Disordered" evidence="5">
    <location>
        <begin position="1205"/>
        <end position="1226"/>
    </location>
</feature>
<feature type="domain" description="RRM" evidence="6">
    <location>
        <begin position="51"/>
        <end position="123"/>
    </location>
</feature>
<dbReference type="InterPro" id="IPR012921">
    <property type="entry name" value="SPOC_C"/>
</dbReference>
<feature type="region of interest" description="Disordered" evidence="5">
    <location>
        <begin position="1310"/>
        <end position="1378"/>
    </location>
</feature>
<feature type="compositionally biased region" description="Polar residues" evidence="5">
    <location>
        <begin position="1264"/>
        <end position="1282"/>
    </location>
</feature>
<evidence type="ECO:0000256" key="4">
    <source>
        <dbReference type="PROSITE-ProRule" id="PRU00176"/>
    </source>
</evidence>
<dbReference type="InterPro" id="IPR000504">
    <property type="entry name" value="RRM_dom"/>
</dbReference>
<dbReference type="Pfam" id="PF13966">
    <property type="entry name" value="zf-RVT"/>
    <property type="match status" value="1"/>
</dbReference>
<dbReference type="InterPro" id="IPR012677">
    <property type="entry name" value="Nucleotide-bd_a/b_plait_sf"/>
</dbReference>
<name>A0A438HVV3_VITVI</name>
<dbReference type="PANTHER" id="PTHR23189">
    <property type="entry name" value="RNA RECOGNITION MOTIF-CONTAINING"/>
    <property type="match status" value="1"/>
</dbReference>
<comment type="caution">
    <text evidence="7">The sequence shown here is derived from an EMBL/GenBank/DDBJ whole genome shotgun (WGS) entry which is preliminary data.</text>
</comment>
<feature type="compositionally biased region" description="Polar residues" evidence="5">
    <location>
        <begin position="1310"/>
        <end position="1324"/>
    </location>
</feature>
<evidence type="ECO:0000256" key="3">
    <source>
        <dbReference type="ARBA" id="ARBA00023242"/>
    </source>
</evidence>
<sequence>MQGGVEDDFIMFVWVHVVKAKTKESLEVGRDQNGAVMYRTIQFCLQAKPCKSLWVGGFSPSTTKGELENEFLKFGKIEDFKFFWDRNSALVEYVKLEDASQALKGLNGKQIGGAMIRVDFLRLQTSRREQGPEFLDTRDGQFSSRTTGHLNSAWMPQDSIINYSEPYSGSKRQHVSFNHEPLLHILKLPFYDQVALVMCLLCEIVDPKTLWHSCSTDIVLVHRDWFADFLWNTFYAYTYQMEIPCAADGVPTGFFSSTKGLRQGDPLSPYLFVLGMEVLSALLRRAAVGGFFSGCRFWGRGRMELNVSHLLFADDTIIFCEARKENMTFLSWILAWFEAASGLRINLAKSELIPVGEVEEIEEMAVELGCRVGSLPNVYLGLPLGASHKASSMWDGVEEKMRRRLALWKRQYISKGGRVTLIKSTLASIPIYQLSLFRMPKMVARRLEKLQRDFLWGGGSLERKVHLINWEVVCAQKEKGGLGIRRIALLNKVLLGKWLWRFAFEKDKLWKKVIMEKFGQEGLGWRTNEARGTFGVGVWKEILKEADWCWDNIEFKVGKGTKVRFWTDHWCGNAALSQIFPLLFELAAHRNATVNEVWDPSFGQGSWNISFSRDFNDWEVDLVGNLLSMLRDYKISSEEDSVFWKGGGSGIFRVKEAYNLLVDSNDIVFPKKCIWVDKVPTKVVFFAWEATWGKVLTLDRLQKRGWQFPNRCFLCGCEEETVNHILLHCTVVRVLWEIVLVLFGIQWVFPETIKDMLFSWRAEFNLYSIFFLLCLPQSSQSSVIRKGEGQPSNVLWVGYPPSIQLEEQMLYNAMILFGEIERIKSFPSRHYSFVEFRSIDEARRAKEGLQGRLFNDPRISIMYSSSGVVPGKEYNPGIPESRPDTFVNELPFRHVDVFSPNGPMVSNNFPGPSPPSGILASNVMRTVGSHEPPRSGPGLNELAALRNFQDTSPNNLMGPNWRRPSPSTLGMLPSPVPSIRPSVRPVSAAWDVSDANQFQRDSKRSRVDGAVSISNPSFPLRKSDDLGLGLDDLYGQHDGSASSSFSNIQGKNRSGLVDPRLTNAVAAQSHSGTDYIWRGIIAKGGATVCHARCVAIEKGLSSKLPEIVNCSARTGLDLLTKHYAEAVGFEVVFFLPDSEDDFASYTEFLCYLGSKDRAGVAKLDDGTTLFLVPPSDFLSKVLKVSGPERLYGVVLKLAQQVPSAASMQQQSHRPVPSSQYSDRQQIPPHVEYSLIPQKERVLHMDHNSSILHEDSSLSPKLRLPSTSESLATQSISQDRASSNTAVVSQAGLTLTPELIAHLASLLPGGMQSSASVSAPQSLGSSIARPSLPPSVAPDRGTLSQGRNQDHQTPPSQQSGNQFHPQAQPLPQFQNYPTVTQTPGHTALAVPDGQIQDNTFNLPQLGTISSRPLTNLPVPSQSGQFAVSPQVNQQYQLEIHQNSQNAYGMGRADGPTTFSSQVDGASNRVNPALPNQVQQLQSMINGAGQWLSDDDADKSQRYQSTIQFAADLLEQIRKQQQQTNQAEQWPGKQQ</sequence>
<dbReference type="CDD" id="cd00590">
    <property type="entry name" value="RRM_SF"/>
    <property type="match status" value="1"/>
</dbReference>
<proteinExistence type="predicted"/>
<feature type="compositionally biased region" description="Polar residues" evidence="5">
    <location>
        <begin position="1205"/>
        <end position="1224"/>
    </location>
</feature>
<dbReference type="CDD" id="cd21546">
    <property type="entry name" value="SPOC_FPA-like"/>
    <property type="match status" value="1"/>
</dbReference>
<gene>
    <name evidence="7" type="primary">FPA_1</name>
    <name evidence="7" type="ORF">CK203_032974</name>
</gene>
<dbReference type="SMART" id="SM00360">
    <property type="entry name" value="RRM"/>
    <property type="match status" value="2"/>
</dbReference>
<keyword evidence="2 4" id="KW-0694">RNA-binding</keyword>
<dbReference type="GO" id="GO:0003723">
    <property type="term" value="F:RNA binding"/>
    <property type="evidence" value="ECO:0007669"/>
    <property type="project" value="UniProtKB-UniRule"/>
</dbReference>
<evidence type="ECO:0000313" key="7">
    <source>
        <dbReference type="EMBL" id="RVW88579.1"/>
    </source>
</evidence>
<dbReference type="Gene3D" id="3.30.70.330">
    <property type="match status" value="2"/>
</dbReference>
<dbReference type="SUPFAM" id="SSF56672">
    <property type="entry name" value="DNA/RNA polymerases"/>
    <property type="match status" value="1"/>
</dbReference>
<dbReference type="SUPFAM" id="SSF54928">
    <property type="entry name" value="RNA-binding domain, RBD"/>
    <property type="match status" value="2"/>
</dbReference>
<dbReference type="EMBL" id="QGNW01000172">
    <property type="protein sequence ID" value="RVW88579.1"/>
    <property type="molecule type" value="Genomic_DNA"/>
</dbReference>
<evidence type="ECO:0000256" key="5">
    <source>
        <dbReference type="SAM" id="MobiDB-lite"/>
    </source>
</evidence>
<evidence type="ECO:0000259" key="6">
    <source>
        <dbReference type="PROSITE" id="PS50102"/>
    </source>
</evidence>
<keyword evidence="3" id="KW-0539">Nucleus</keyword>
<dbReference type="GO" id="GO:0005634">
    <property type="term" value="C:nucleus"/>
    <property type="evidence" value="ECO:0007669"/>
    <property type="project" value="UniProtKB-SubCell"/>
</dbReference>
<protein>
    <submittedName>
        <fullName evidence="7">Flowering time control protein FPA</fullName>
    </submittedName>
</protein>
<organism evidence="7 8">
    <name type="scientific">Vitis vinifera</name>
    <name type="common">Grape</name>
    <dbReference type="NCBI Taxonomy" id="29760"/>
    <lineage>
        <taxon>Eukaryota</taxon>
        <taxon>Viridiplantae</taxon>
        <taxon>Streptophyta</taxon>
        <taxon>Embryophyta</taxon>
        <taxon>Tracheophyta</taxon>
        <taxon>Spermatophyta</taxon>
        <taxon>Magnoliopsida</taxon>
        <taxon>eudicotyledons</taxon>
        <taxon>Gunneridae</taxon>
        <taxon>Pentapetalae</taxon>
        <taxon>rosids</taxon>
        <taxon>Vitales</taxon>
        <taxon>Vitaceae</taxon>
        <taxon>Viteae</taxon>
        <taxon>Vitis</taxon>
    </lineage>
</organism>
<dbReference type="PROSITE" id="PS50102">
    <property type="entry name" value="RRM"/>
    <property type="match status" value="2"/>
</dbReference>
<evidence type="ECO:0000256" key="2">
    <source>
        <dbReference type="ARBA" id="ARBA00022884"/>
    </source>
</evidence>
<evidence type="ECO:0000256" key="1">
    <source>
        <dbReference type="ARBA" id="ARBA00004123"/>
    </source>
</evidence>
<feature type="compositionally biased region" description="Polar residues" evidence="5">
    <location>
        <begin position="1341"/>
        <end position="1378"/>
    </location>
</feature>
<dbReference type="Pfam" id="PF07744">
    <property type="entry name" value="SPOC"/>
    <property type="match status" value="1"/>
</dbReference>
<dbReference type="InterPro" id="IPR043502">
    <property type="entry name" value="DNA/RNA_pol_sf"/>
</dbReference>
<reference evidence="7 8" key="1">
    <citation type="journal article" date="2018" name="PLoS Genet.">
        <title>Population sequencing reveals clonal diversity and ancestral inbreeding in the grapevine cultivar Chardonnay.</title>
        <authorList>
            <person name="Roach M.J."/>
            <person name="Johnson D.L."/>
            <person name="Bohlmann J."/>
            <person name="van Vuuren H.J."/>
            <person name="Jones S.J."/>
            <person name="Pretorius I.S."/>
            <person name="Schmidt S.A."/>
            <person name="Borneman A.R."/>
        </authorList>
    </citation>
    <scope>NUCLEOTIDE SEQUENCE [LARGE SCALE GENOMIC DNA]</scope>
    <source>
        <strain evidence="8">cv. Chardonnay</strain>
        <tissue evidence="7">Leaf</tissue>
    </source>
</reference>
<dbReference type="Proteomes" id="UP000288805">
    <property type="component" value="Unassembled WGS sequence"/>
</dbReference>
<evidence type="ECO:0000313" key="8">
    <source>
        <dbReference type="Proteomes" id="UP000288805"/>
    </source>
</evidence>
<feature type="domain" description="RRM" evidence="6">
    <location>
        <begin position="793"/>
        <end position="866"/>
    </location>
</feature>
<comment type="subcellular location">
    <subcellularLocation>
        <location evidence="1">Nucleus</location>
    </subcellularLocation>
</comment>
<dbReference type="Pfam" id="PF00078">
    <property type="entry name" value="RVT_1"/>
    <property type="match status" value="1"/>
</dbReference>
<dbReference type="InterPro" id="IPR026960">
    <property type="entry name" value="RVT-Znf"/>
</dbReference>
<dbReference type="FunFam" id="3.30.70.330:FF:002031">
    <property type="match status" value="1"/>
</dbReference>
<feature type="region of interest" description="Disordered" evidence="5">
    <location>
        <begin position="1250"/>
        <end position="1282"/>
    </location>
</feature>
<dbReference type="Pfam" id="PF00076">
    <property type="entry name" value="RRM_1"/>
    <property type="match status" value="2"/>
</dbReference>
<accession>A0A438HVV3</accession>
<dbReference type="InterPro" id="IPR000477">
    <property type="entry name" value="RT_dom"/>
</dbReference>